<dbReference type="AlphaFoldDB" id="A0A6A4VDK4"/>
<reference evidence="1 2" key="1">
    <citation type="submission" date="2019-07" db="EMBL/GenBank/DDBJ databases">
        <title>Draft genome assembly of a fouling barnacle, Amphibalanus amphitrite (Darwin, 1854): The first reference genome for Thecostraca.</title>
        <authorList>
            <person name="Kim W."/>
        </authorList>
    </citation>
    <scope>NUCLEOTIDE SEQUENCE [LARGE SCALE GENOMIC DNA]</scope>
    <source>
        <strain evidence="1">SNU_AA5</strain>
        <tissue evidence="1">Soma without cirri and trophi</tissue>
    </source>
</reference>
<accession>A0A6A4VDK4</accession>
<evidence type="ECO:0000313" key="1">
    <source>
        <dbReference type="EMBL" id="KAF0288462.1"/>
    </source>
</evidence>
<gene>
    <name evidence="1" type="ORF">FJT64_013177</name>
</gene>
<sequence>MRLGSKRRLLIGLCVVRVPQRRLLIGPCVTCEPQRRLLIGLCVVRVPQRRLLIGQLPGPRRLLAALAGTLHLLPAGSSLVAAVGAAQ</sequence>
<protein>
    <submittedName>
        <fullName evidence="1">Uncharacterized protein</fullName>
    </submittedName>
</protein>
<dbReference type="EMBL" id="VIIS01002112">
    <property type="protein sequence ID" value="KAF0288462.1"/>
    <property type="molecule type" value="Genomic_DNA"/>
</dbReference>
<proteinExistence type="predicted"/>
<organism evidence="1 2">
    <name type="scientific">Amphibalanus amphitrite</name>
    <name type="common">Striped barnacle</name>
    <name type="synonym">Balanus amphitrite</name>
    <dbReference type="NCBI Taxonomy" id="1232801"/>
    <lineage>
        <taxon>Eukaryota</taxon>
        <taxon>Metazoa</taxon>
        <taxon>Ecdysozoa</taxon>
        <taxon>Arthropoda</taxon>
        <taxon>Crustacea</taxon>
        <taxon>Multicrustacea</taxon>
        <taxon>Cirripedia</taxon>
        <taxon>Thoracica</taxon>
        <taxon>Thoracicalcarea</taxon>
        <taxon>Balanomorpha</taxon>
        <taxon>Balanoidea</taxon>
        <taxon>Balanidae</taxon>
        <taxon>Amphibalaninae</taxon>
        <taxon>Amphibalanus</taxon>
    </lineage>
</organism>
<evidence type="ECO:0000313" key="2">
    <source>
        <dbReference type="Proteomes" id="UP000440578"/>
    </source>
</evidence>
<keyword evidence="2" id="KW-1185">Reference proteome</keyword>
<name>A0A6A4VDK4_AMPAM</name>
<dbReference type="Proteomes" id="UP000440578">
    <property type="component" value="Unassembled WGS sequence"/>
</dbReference>
<comment type="caution">
    <text evidence="1">The sequence shown here is derived from an EMBL/GenBank/DDBJ whole genome shotgun (WGS) entry which is preliminary data.</text>
</comment>